<dbReference type="Proteomes" id="UP001152799">
    <property type="component" value="Chromosome 4"/>
</dbReference>
<feature type="compositionally biased region" description="Polar residues" evidence="1">
    <location>
        <begin position="140"/>
        <end position="154"/>
    </location>
</feature>
<organism evidence="2 3">
    <name type="scientific">Ceutorhynchus assimilis</name>
    <name type="common">cabbage seed weevil</name>
    <dbReference type="NCBI Taxonomy" id="467358"/>
    <lineage>
        <taxon>Eukaryota</taxon>
        <taxon>Metazoa</taxon>
        <taxon>Ecdysozoa</taxon>
        <taxon>Arthropoda</taxon>
        <taxon>Hexapoda</taxon>
        <taxon>Insecta</taxon>
        <taxon>Pterygota</taxon>
        <taxon>Neoptera</taxon>
        <taxon>Endopterygota</taxon>
        <taxon>Coleoptera</taxon>
        <taxon>Polyphaga</taxon>
        <taxon>Cucujiformia</taxon>
        <taxon>Curculionidae</taxon>
        <taxon>Ceutorhynchinae</taxon>
        <taxon>Ceutorhynchus</taxon>
    </lineage>
</organism>
<evidence type="ECO:0000256" key="1">
    <source>
        <dbReference type="SAM" id="MobiDB-lite"/>
    </source>
</evidence>
<feature type="region of interest" description="Disordered" evidence="1">
    <location>
        <begin position="119"/>
        <end position="154"/>
    </location>
</feature>
<proteinExistence type="predicted"/>
<name>A0A9N9MQZ6_9CUCU</name>
<accession>A0A9N9MQZ6</accession>
<dbReference type="AlphaFoldDB" id="A0A9N9MQZ6"/>
<gene>
    <name evidence="2" type="ORF">CEUTPL_LOCUS8949</name>
</gene>
<dbReference type="EMBL" id="OU892280">
    <property type="protein sequence ID" value="CAG9768411.1"/>
    <property type="molecule type" value="Genomic_DNA"/>
</dbReference>
<protein>
    <submittedName>
        <fullName evidence="2">Uncharacterized protein</fullName>
    </submittedName>
</protein>
<dbReference type="OrthoDB" id="7444419at2759"/>
<reference evidence="2" key="1">
    <citation type="submission" date="2022-01" db="EMBL/GenBank/DDBJ databases">
        <authorList>
            <person name="King R."/>
        </authorList>
    </citation>
    <scope>NUCLEOTIDE SEQUENCE</scope>
</reference>
<sequence length="176" mass="20096">MATTNYSSKDIGEGLRDFVSKIKPHNNALEASNVQIFKNWDLILVNIFSSKLDKFLRNEFELGRDQNVLPTLEELLEFLNKKISAWEISEQNVDKNKGLENRVKYEEENVESVHNLLHENRNNNGSYNLNNISSRGGENEQVNSNSVPQSEGNVEQVTNYTTNNIEHNVELEGLTS</sequence>
<evidence type="ECO:0000313" key="2">
    <source>
        <dbReference type="EMBL" id="CAG9768411.1"/>
    </source>
</evidence>
<evidence type="ECO:0000313" key="3">
    <source>
        <dbReference type="Proteomes" id="UP001152799"/>
    </source>
</evidence>
<feature type="compositionally biased region" description="Low complexity" evidence="1">
    <location>
        <begin position="122"/>
        <end position="134"/>
    </location>
</feature>
<keyword evidence="3" id="KW-1185">Reference proteome</keyword>